<name>A0A2P2NIQ7_RHIMU</name>
<protein>
    <submittedName>
        <fullName evidence="1">Uncharacterized protein</fullName>
    </submittedName>
</protein>
<dbReference type="AlphaFoldDB" id="A0A2P2NIQ7"/>
<evidence type="ECO:0000313" key="1">
    <source>
        <dbReference type="EMBL" id="MBX42388.1"/>
    </source>
</evidence>
<dbReference type="EMBL" id="GGEC01061904">
    <property type="protein sequence ID" value="MBX42388.1"/>
    <property type="molecule type" value="Transcribed_RNA"/>
</dbReference>
<reference evidence="1" key="1">
    <citation type="submission" date="2018-02" db="EMBL/GenBank/DDBJ databases">
        <title>Rhizophora mucronata_Transcriptome.</title>
        <authorList>
            <person name="Meera S.P."/>
            <person name="Sreeshan A."/>
            <person name="Augustine A."/>
        </authorList>
    </citation>
    <scope>NUCLEOTIDE SEQUENCE</scope>
    <source>
        <tissue evidence="1">Leaf</tissue>
    </source>
</reference>
<accession>A0A2P2NIQ7</accession>
<organism evidence="1">
    <name type="scientific">Rhizophora mucronata</name>
    <name type="common">Asiatic mangrove</name>
    <dbReference type="NCBI Taxonomy" id="61149"/>
    <lineage>
        <taxon>Eukaryota</taxon>
        <taxon>Viridiplantae</taxon>
        <taxon>Streptophyta</taxon>
        <taxon>Embryophyta</taxon>
        <taxon>Tracheophyta</taxon>
        <taxon>Spermatophyta</taxon>
        <taxon>Magnoliopsida</taxon>
        <taxon>eudicotyledons</taxon>
        <taxon>Gunneridae</taxon>
        <taxon>Pentapetalae</taxon>
        <taxon>rosids</taxon>
        <taxon>fabids</taxon>
        <taxon>Malpighiales</taxon>
        <taxon>Rhizophoraceae</taxon>
        <taxon>Rhizophora</taxon>
    </lineage>
</organism>
<proteinExistence type="predicted"/>
<sequence length="32" mass="3667">MIIILISTRFQILAIPKGGFLFIKFQTMQVTP</sequence>